<sequence>MATAAPQPKIGMILRELASRKIRSSSTGGNLIRTWSSSALTTSQGSGGFLETIINGALRFGNFLISGVVSLISFSFTKLWSWIVSATVIAQLGEKREP</sequence>
<reference evidence="1 2" key="1">
    <citation type="journal article" date="2020" name="Sci. Rep.">
        <title>A novel cyanobacterial geosmin producer, revising GeoA distribution and dispersion patterns in Bacteria.</title>
        <authorList>
            <person name="Churro C."/>
            <person name="Semedo-Aguiar A.P."/>
            <person name="Silva A.D."/>
            <person name="Pereira-Leal J.B."/>
            <person name="Leite R.B."/>
        </authorList>
    </citation>
    <scope>NUCLEOTIDE SEQUENCE [LARGE SCALE GENOMIC DNA]</scope>
    <source>
        <strain evidence="1 2">IPMA8</strain>
    </source>
</reference>
<accession>A0ABX2D9T7</accession>
<keyword evidence="2" id="KW-1185">Reference proteome</keyword>
<gene>
    <name evidence="1" type="ORF">E5S67_06145</name>
</gene>
<evidence type="ECO:0000313" key="2">
    <source>
        <dbReference type="Proteomes" id="UP000702425"/>
    </source>
</evidence>
<comment type="caution">
    <text evidence="1">The sequence shown here is derived from an EMBL/GenBank/DDBJ whole genome shotgun (WGS) entry which is preliminary data.</text>
</comment>
<dbReference type="EMBL" id="SRRZ01000211">
    <property type="protein sequence ID" value="NQE38360.1"/>
    <property type="molecule type" value="Genomic_DNA"/>
</dbReference>
<dbReference type="Proteomes" id="UP000702425">
    <property type="component" value="Unassembled WGS sequence"/>
</dbReference>
<protein>
    <submittedName>
        <fullName evidence="1">Uncharacterized protein</fullName>
    </submittedName>
</protein>
<name>A0ABX2D9T7_9CYAN</name>
<proteinExistence type="predicted"/>
<dbReference type="RefSeq" id="WP_172193020.1">
    <property type="nucleotide sequence ID" value="NZ_CAWPPK010000126.1"/>
</dbReference>
<organism evidence="1 2">
    <name type="scientific">Microcoleus asticus IPMA8</name>
    <dbReference type="NCBI Taxonomy" id="2563858"/>
    <lineage>
        <taxon>Bacteria</taxon>
        <taxon>Bacillati</taxon>
        <taxon>Cyanobacteriota</taxon>
        <taxon>Cyanophyceae</taxon>
        <taxon>Oscillatoriophycideae</taxon>
        <taxon>Oscillatoriales</taxon>
        <taxon>Microcoleaceae</taxon>
        <taxon>Microcoleus</taxon>
        <taxon>Microcoleus asticus</taxon>
    </lineage>
</organism>
<evidence type="ECO:0000313" key="1">
    <source>
        <dbReference type="EMBL" id="NQE38360.1"/>
    </source>
</evidence>